<dbReference type="InterPro" id="IPR016047">
    <property type="entry name" value="M23ase_b-sheet_dom"/>
</dbReference>
<feature type="transmembrane region" description="Helical" evidence="2">
    <location>
        <begin position="34"/>
        <end position="57"/>
    </location>
</feature>
<dbReference type="Pfam" id="PF01551">
    <property type="entry name" value="Peptidase_M23"/>
    <property type="match status" value="1"/>
</dbReference>
<keyword evidence="5" id="KW-1185">Reference proteome</keyword>
<dbReference type="RefSeq" id="WP_271339006.1">
    <property type="nucleotide sequence ID" value="NZ_JAQKAB010000001.1"/>
</dbReference>
<feature type="region of interest" description="Disordered" evidence="1">
    <location>
        <begin position="275"/>
        <end position="299"/>
    </location>
</feature>
<feature type="domain" description="M23ase beta-sheet core" evidence="3">
    <location>
        <begin position="159"/>
        <end position="252"/>
    </location>
</feature>
<dbReference type="PANTHER" id="PTHR21666:SF285">
    <property type="entry name" value="M23 FAMILY METALLOPEPTIDASE"/>
    <property type="match status" value="1"/>
</dbReference>
<evidence type="ECO:0000313" key="5">
    <source>
        <dbReference type="Proteomes" id="UP001211894"/>
    </source>
</evidence>
<dbReference type="CDD" id="cd12797">
    <property type="entry name" value="M23_peptidase"/>
    <property type="match status" value="1"/>
</dbReference>
<protein>
    <submittedName>
        <fullName evidence="4">M23 family metallopeptidase</fullName>
    </submittedName>
</protein>
<evidence type="ECO:0000256" key="1">
    <source>
        <dbReference type="SAM" id="MobiDB-lite"/>
    </source>
</evidence>
<dbReference type="InterPro" id="IPR050570">
    <property type="entry name" value="Cell_wall_metabolism_enzyme"/>
</dbReference>
<dbReference type="InterPro" id="IPR011055">
    <property type="entry name" value="Dup_hybrid_motif"/>
</dbReference>
<name>A0ABT4WYM1_9BACI</name>
<keyword evidence="2" id="KW-0812">Transmembrane</keyword>
<dbReference type="Proteomes" id="UP001211894">
    <property type="component" value="Unassembled WGS sequence"/>
</dbReference>
<gene>
    <name evidence="4" type="ORF">PJ311_00790</name>
</gene>
<evidence type="ECO:0000256" key="2">
    <source>
        <dbReference type="SAM" id="Phobius"/>
    </source>
</evidence>
<reference evidence="4 5" key="1">
    <citation type="submission" date="2023-01" db="EMBL/GenBank/DDBJ databases">
        <title>Bacillus changyiensis sp. nov., isolated from a coastal deposit.</title>
        <authorList>
            <person name="Xiao G."/>
            <person name="Lai Q."/>
            <person name="Hu Z."/>
            <person name="Shao Z."/>
        </authorList>
    </citation>
    <scope>NUCLEOTIDE SEQUENCE [LARGE SCALE GENOMIC DNA]</scope>
    <source>
        <strain evidence="4 5">CLL-7-23</strain>
    </source>
</reference>
<organism evidence="4 5">
    <name type="scientific">Bacillus changyiensis</name>
    <dbReference type="NCBI Taxonomy" id="3004103"/>
    <lineage>
        <taxon>Bacteria</taxon>
        <taxon>Bacillati</taxon>
        <taxon>Bacillota</taxon>
        <taxon>Bacilli</taxon>
        <taxon>Bacillales</taxon>
        <taxon>Bacillaceae</taxon>
        <taxon>Bacillus</taxon>
    </lineage>
</organism>
<evidence type="ECO:0000313" key="4">
    <source>
        <dbReference type="EMBL" id="MDA7025141.1"/>
    </source>
</evidence>
<dbReference type="SUPFAM" id="SSF51261">
    <property type="entry name" value="Duplicated hybrid motif"/>
    <property type="match status" value="1"/>
</dbReference>
<dbReference type="Gene3D" id="2.70.70.10">
    <property type="entry name" value="Glucose Permease (Domain IIA)"/>
    <property type="match status" value="1"/>
</dbReference>
<proteinExistence type="predicted"/>
<evidence type="ECO:0000259" key="3">
    <source>
        <dbReference type="Pfam" id="PF01551"/>
    </source>
</evidence>
<keyword evidence="2" id="KW-0472">Membrane</keyword>
<dbReference type="EMBL" id="JAQKAB010000001">
    <property type="protein sequence ID" value="MDA7025141.1"/>
    <property type="molecule type" value="Genomic_DNA"/>
</dbReference>
<sequence length="299" mass="33031">MFRSKYISIVFAVVLMLLWGTVLCYGREAGPYAWWGLMVFGIAGVVSFTICFIVILIRVFKKRSMGKHICILLIISLVSAWPGGWFLGIGQIAYPANPHSVKPAVSIRSPFHQPAIIAWGGDTLKDNYHVWLPAERWAYDIFAKPAVIDSQRLDDYGIYGAEIVAPISGAIVGAYDREKDIAPGADQFKSMLGNYLFIRIEKTGTYLVLAHLKHDSVKVRVGDVVKEGTPVARAGNSGMSSEPHLHIHHQRQNPNQVLLLAEGLPLFFRDIDGPSMPKGGGDRLENGVRIPNGQQISPR</sequence>
<accession>A0ABT4WYM1</accession>
<feature type="transmembrane region" description="Helical" evidence="2">
    <location>
        <begin position="69"/>
        <end position="94"/>
    </location>
</feature>
<keyword evidence="2" id="KW-1133">Transmembrane helix</keyword>
<comment type="caution">
    <text evidence="4">The sequence shown here is derived from an EMBL/GenBank/DDBJ whole genome shotgun (WGS) entry which is preliminary data.</text>
</comment>
<dbReference type="PANTHER" id="PTHR21666">
    <property type="entry name" value="PEPTIDASE-RELATED"/>
    <property type="match status" value="1"/>
</dbReference>